<name>A0A1E1WAI7_PECGO</name>
<gene>
    <name evidence="2" type="ORF">g.17688</name>
</gene>
<feature type="non-terminal residue" evidence="2">
    <location>
        <position position="398"/>
    </location>
</feature>
<dbReference type="OrthoDB" id="10044176at2759"/>
<organism evidence="2">
    <name type="scientific">Pectinophora gossypiella</name>
    <name type="common">Cotton pink bollworm</name>
    <name type="synonym">Depressaria gossypiella</name>
    <dbReference type="NCBI Taxonomy" id="13191"/>
    <lineage>
        <taxon>Eukaryota</taxon>
        <taxon>Metazoa</taxon>
        <taxon>Ecdysozoa</taxon>
        <taxon>Arthropoda</taxon>
        <taxon>Hexapoda</taxon>
        <taxon>Insecta</taxon>
        <taxon>Pterygota</taxon>
        <taxon>Neoptera</taxon>
        <taxon>Endopterygota</taxon>
        <taxon>Lepidoptera</taxon>
        <taxon>Glossata</taxon>
        <taxon>Ditrysia</taxon>
        <taxon>Gelechioidea</taxon>
        <taxon>Gelechiidae</taxon>
        <taxon>Apatetrinae</taxon>
        <taxon>Pectinophora</taxon>
    </lineage>
</organism>
<dbReference type="EMBL" id="GDQN01007061">
    <property type="protein sequence ID" value="JAT83993.1"/>
    <property type="molecule type" value="Transcribed_RNA"/>
</dbReference>
<dbReference type="AlphaFoldDB" id="A0A1E1WAI7"/>
<dbReference type="SUPFAM" id="SSF56219">
    <property type="entry name" value="DNase I-like"/>
    <property type="match status" value="1"/>
</dbReference>
<sequence>FFELSEDDLLRELKSNVDVIGVKRFSRKGGVDGEWIPTPTVLITFLSSSLPDHVTFDHIWFDVKEYIKPLRQCFVCYKFGHGRGSCKSKQVCSICSGGHFFKDCENPDIKKCVNCSGPHVAVSSSCPVKSAKSGYTVARRDSDRPHGGVAVAVRDKYNFQIIDTPSCYDFQNILISLKMNSLALNLLCVYIPPPPNGKFKLQQLSDILPKFTSNNYLIIGDFNAHHSMWGSRSNDRRGNALHSFADNLNLVCLNDHIITTLPPFGQEGNVLDLAFASSSVSPRCSLSVLDDYPMSSNHFPVHVSIIYESNKPIQRNSVVDDYSITSPCNDSNLASVTDCLTQVNFNKIDWSQFKKLCEQNYSSFISNSDSLQNYSNFLKILCDILLTFSRKSIPCHTK</sequence>
<evidence type="ECO:0000259" key="1">
    <source>
        <dbReference type="Pfam" id="PF14529"/>
    </source>
</evidence>
<dbReference type="PANTHER" id="PTHR33273">
    <property type="entry name" value="DOMAIN-CONTAINING PROTEIN, PUTATIVE-RELATED"/>
    <property type="match status" value="1"/>
</dbReference>
<evidence type="ECO:0000313" key="2">
    <source>
        <dbReference type="EMBL" id="JAT83993.1"/>
    </source>
</evidence>
<accession>A0A1E1WAI7</accession>
<dbReference type="GO" id="GO:0003824">
    <property type="term" value="F:catalytic activity"/>
    <property type="evidence" value="ECO:0007669"/>
    <property type="project" value="InterPro"/>
</dbReference>
<dbReference type="InterPro" id="IPR036691">
    <property type="entry name" value="Endo/exonu/phosph_ase_sf"/>
</dbReference>
<proteinExistence type="predicted"/>
<feature type="non-terminal residue" evidence="2">
    <location>
        <position position="1"/>
    </location>
</feature>
<dbReference type="InterPro" id="IPR005135">
    <property type="entry name" value="Endo/exonuclease/phosphatase"/>
</dbReference>
<feature type="domain" description="Endonuclease/exonuclease/phosphatase" evidence="1">
    <location>
        <begin position="185"/>
        <end position="301"/>
    </location>
</feature>
<dbReference type="PANTHER" id="PTHR33273:SF2">
    <property type="entry name" value="ENDONUCLEASE_EXONUCLEASE_PHOSPHATASE DOMAIN-CONTAINING PROTEIN"/>
    <property type="match status" value="1"/>
</dbReference>
<protein>
    <recommendedName>
        <fullName evidence="1">Endonuclease/exonuclease/phosphatase domain-containing protein</fullName>
    </recommendedName>
</protein>
<dbReference type="Gene3D" id="3.60.10.10">
    <property type="entry name" value="Endonuclease/exonuclease/phosphatase"/>
    <property type="match status" value="1"/>
</dbReference>
<reference evidence="2" key="1">
    <citation type="submission" date="2015-09" db="EMBL/GenBank/DDBJ databases">
        <title>De novo assembly of Pectinophora gossypiella (Pink Bollworm) gut transcriptome.</title>
        <authorList>
            <person name="Tassone E.E."/>
        </authorList>
    </citation>
    <scope>NUCLEOTIDE SEQUENCE</scope>
</reference>
<dbReference type="Pfam" id="PF14529">
    <property type="entry name" value="Exo_endo_phos_2"/>
    <property type="match status" value="1"/>
</dbReference>